<dbReference type="Pfam" id="PF00361">
    <property type="entry name" value="Proton_antipo_M"/>
    <property type="match status" value="1"/>
</dbReference>
<evidence type="ECO:0000313" key="8">
    <source>
        <dbReference type="EMBL" id="MBE1237075.1"/>
    </source>
</evidence>
<dbReference type="AlphaFoldDB" id="A0A8J6YLQ5"/>
<name>A0A8J6YLQ5_9PROT</name>
<comment type="caution">
    <text evidence="8">The sequence shown here is derived from an EMBL/GenBank/DDBJ whole genome shotgun (WGS) entry which is preliminary data.</text>
</comment>
<sequence>MDINLVPATPEIVLAVFGLALLVIGAFVRKDAGALVSRLAFAGFGVTLALVCLMAGWTTVQEGLNGLFIDDAFARFAKILVLASAMIVLAMSESWFRRDDALQAEFPVLVVFAVVGMMVMVSANDLMAVYMGVELQSFALYILAAYQRTSAKSTEAGVKYFILGALASAVMLYGMSLVYGFAGTTHFAGIAHVAADGARPVGIVVGLVFVAAGFAFKVSAVPFHMWAPDVYEGAPTPITAFFAVAPKIAALALFARVMVDPFGPWIKDWQQVLLVLSILSMSLGAVAAIAQTNIKRLMAYSSIGHVGYALIGITAGTHDGIRGMLVYLAIYLVMNVATFALILSMRQGGQPVERLSDLAGLSRTAPWAAAAVTVLMFSMAGIPPLAGFFGKFYVFMAAIDAKLYTLAIIGVVTSVIGAFYYLRIVKIMYFDEVGTPLDEFTSRVNSSVLFGGSALVLLGFLGMDWLVTSAQFAGDALLKHAAAALF</sequence>
<feature type="transmembrane region" description="Helical" evidence="5">
    <location>
        <begin position="158"/>
        <end position="181"/>
    </location>
</feature>
<dbReference type="NCBIfam" id="NF004440">
    <property type="entry name" value="PRK05777.1-3"/>
    <property type="match status" value="1"/>
</dbReference>
<comment type="function">
    <text evidence="5">NDH-1 shuttles electrons from NADH, via FMN and iron-sulfur (Fe-S) centers, to quinones in the respiratory chain. The immediate electron acceptor for the enzyme in this species is believed to be ubiquinone. Couples the redox reaction to proton translocation (for every two electrons transferred, four hydrogen ions are translocated across the cytoplasmic membrane), and thus conserves the redox energy in a proton gradient.</text>
</comment>
<dbReference type="GO" id="GO:0005886">
    <property type="term" value="C:plasma membrane"/>
    <property type="evidence" value="ECO:0007669"/>
    <property type="project" value="UniProtKB-SubCell"/>
</dbReference>
<dbReference type="GO" id="GO:0008137">
    <property type="term" value="F:NADH dehydrogenase (ubiquinone) activity"/>
    <property type="evidence" value="ECO:0007669"/>
    <property type="project" value="InterPro"/>
</dbReference>
<feature type="transmembrane region" description="Helical" evidence="5">
    <location>
        <begin position="403"/>
        <end position="422"/>
    </location>
</feature>
<protein>
    <recommendedName>
        <fullName evidence="5">NADH-quinone oxidoreductase subunit N</fullName>
        <ecNumber evidence="5">7.1.1.-</ecNumber>
    </recommendedName>
    <alternativeName>
        <fullName evidence="5">NADH dehydrogenase I subunit N</fullName>
    </alternativeName>
    <alternativeName>
        <fullName evidence="5">NDH-1 subunit N</fullName>
    </alternativeName>
</protein>
<keyword evidence="5" id="KW-0813">Transport</keyword>
<keyword evidence="5" id="KW-0874">Quinone</keyword>
<comment type="similarity">
    <text evidence="5">Belongs to the complex I subunit 2 family.</text>
</comment>
<evidence type="ECO:0000256" key="5">
    <source>
        <dbReference type="HAMAP-Rule" id="MF_00445"/>
    </source>
</evidence>
<dbReference type="GO" id="GO:0042773">
    <property type="term" value="P:ATP synthesis coupled electron transport"/>
    <property type="evidence" value="ECO:0007669"/>
    <property type="project" value="InterPro"/>
</dbReference>
<dbReference type="RefSeq" id="WP_192534082.1">
    <property type="nucleotide sequence ID" value="NZ_JACZHT010000003.1"/>
</dbReference>
<dbReference type="GO" id="GO:0050136">
    <property type="term" value="F:NADH dehydrogenase (quinone) (non-electrogenic) activity"/>
    <property type="evidence" value="ECO:0007669"/>
    <property type="project" value="UniProtKB-UniRule"/>
</dbReference>
<dbReference type="InterPro" id="IPR001750">
    <property type="entry name" value="ND/Mrp_TM"/>
</dbReference>
<feature type="transmembrane region" description="Helical" evidence="5">
    <location>
        <begin position="448"/>
        <end position="467"/>
    </location>
</feature>
<feature type="transmembrane region" description="Helical" evidence="5">
    <location>
        <begin position="364"/>
        <end position="383"/>
    </location>
</feature>
<feature type="transmembrane region" description="Helical" evidence="5">
    <location>
        <begin position="324"/>
        <end position="343"/>
    </location>
</feature>
<dbReference type="PANTHER" id="PTHR22773">
    <property type="entry name" value="NADH DEHYDROGENASE"/>
    <property type="match status" value="1"/>
</dbReference>
<keyword evidence="8" id="KW-0560">Oxidoreductase</keyword>
<dbReference type="EC" id="7.1.1.-" evidence="5"/>
<feature type="domain" description="NADH:quinone oxidoreductase/Mrp antiporter transmembrane" evidence="7">
    <location>
        <begin position="123"/>
        <end position="417"/>
    </location>
</feature>
<feature type="transmembrane region" description="Helical" evidence="5">
    <location>
        <begin position="271"/>
        <end position="290"/>
    </location>
</feature>
<evidence type="ECO:0000256" key="4">
    <source>
        <dbReference type="ARBA" id="ARBA00023136"/>
    </source>
</evidence>
<feature type="transmembrane region" description="Helical" evidence="5">
    <location>
        <begin position="72"/>
        <end position="92"/>
    </location>
</feature>
<feature type="transmembrane region" description="Helical" evidence="5">
    <location>
        <begin position="40"/>
        <end position="60"/>
    </location>
</feature>
<comment type="subunit">
    <text evidence="5">NDH-1 is composed of 14 different subunits. Subunits NuoA, H, J, K, L, M, N constitute the membrane sector of the complex.</text>
</comment>
<evidence type="ECO:0000256" key="1">
    <source>
        <dbReference type="ARBA" id="ARBA00004127"/>
    </source>
</evidence>
<dbReference type="EMBL" id="JACZHT010000003">
    <property type="protein sequence ID" value="MBE1237075.1"/>
    <property type="molecule type" value="Genomic_DNA"/>
</dbReference>
<dbReference type="Proteomes" id="UP000631034">
    <property type="component" value="Unassembled WGS sequence"/>
</dbReference>
<dbReference type="HAMAP" id="MF_00445">
    <property type="entry name" value="NDH1_NuoN_1"/>
    <property type="match status" value="1"/>
</dbReference>
<feature type="transmembrane region" description="Helical" evidence="5">
    <location>
        <begin position="104"/>
        <end position="121"/>
    </location>
</feature>
<organism evidence="8 9">
    <name type="scientific">Phaeovibrio sulfidiphilus</name>
    <dbReference type="NCBI Taxonomy" id="1220600"/>
    <lineage>
        <taxon>Bacteria</taxon>
        <taxon>Pseudomonadati</taxon>
        <taxon>Pseudomonadota</taxon>
        <taxon>Alphaproteobacteria</taxon>
        <taxon>Rhodospirillales</taxon>
        <taxon>Rhodospirillaceae</taxon>
        <taxon>Phaeovibrio</taxon>
    </lineage>
</organism>
<dbReference type="InterPro" id="IPR010096">
    <property type="entry name" value="NADH-Q_OxRdtase_suN/2"/>
</dbReference>
<keyword evidence="4 5" id="KW-0472">Membrane</keyword>
<dbReference type="PRINTS" id="PR01434">
    <property type="entry name" value="NADHDHGNASE5"/>
</dbReference>
<feature type="transmembrane region" description="Helical" evidence="5">
    <location>
        <begin position="12"/>
        <end position="28"/>
    </location>
</feature>
<keyword evidence="9" id="KW-1185">Reference proteome</keyword>
<dbReference type="GO" id="GO:0048038">
    <property type="term" value="F:quinone binding"/>
    <property type="evidence" value="ECO:0007669"/>
    <property type="project" value="UniProtKB-KW"/>
</dbReference>
<keyword evidence="5" id="KW-0520">NAD</keyword>
<keyword evidence="5" id="KW-1003">Cell membrane</keyword>
<evidence type="ECO:0000256" key="3">
    <source>
        <dbReference type="ARBA" id="ARBA00022989"/>
    </source>
</evidence>
<feature type="transmembrane region" description="Helical" evidence="5">
    <location>
        <begin position="238"/>
        <end position="259"/>
    </location>
</feature>
<comment type="catalytic activity">
    <reaction evidence="5">
        <text>a quinone + NADH + 5 H(+)(in) = a quinol + NAD(+) + 4 H(+)(out)</text>
        <dbReference type="Rhea" id="RHEA:57888"/>
        <dbReference type="ChEBI" id="CHEBI:15378"/>
        <dbReference type="ChEBI" id="CHEBI:24646"/>
        <dbReference type="ChEBI" id="CHEBI:57540"/>
        <dbReference type="ChEBI" id="CHEBI:57945"/>
        <dbReference type="ChEBI" id="CHEBI:132124"/>
    </reaction>
</comment>
<keyword evidence="3 5" id="KW-1133">Transmembrane helix</keyword>
<gene>
    <name evidence="5 8" type="primary">nuoN</name>
    <name evidence="8" type="ORF">IHV25_05375</name>
</gene>
<keyword evidence="5" id="KW-1278">Translocase</keyword>
<dbReference type="NCBIfam" id="TIGR01770">
    <property type="entry name" value="NDH_I_N"/>
    <property type="match status" value="1"/>
</dbReference>
<evidence type="ECO:0000259" key="7">
    <source>
        <dbReference type="Pfam" id="PF00361"/>
    </source>
</evidence>
<keyword evidence="2 5" id="KW-0812">Transmembrane</keyword>
<comment type="subcellular location">
    <subcellularLocation>
        <location evidence="5">Cell membrane</location>
        <topology evidence="5">Multi-pass membrane protein</topology>
    </subcellularLocation>
    <subcellularLocation>
        <location evidence="1">Endomembrane system</location>
        <topology evidence="1">Multi-pass membrane protein</topology>
    </subcellularLocation>
    <subcellularLocation>
        <location evidence="6">Membrane</location>
        <topology evidence="6">Multi-pass membrane protein</topology>
    </subcellularLocation>
</comment>
<dbReference type="GO" id="GO:0012505">
    <property type="term" value="C:endomembrane system"/>
    <property type="evidence" value="ECO:0007669"/>
    <property type="project" value="UniProtKB-SubCell"/>
</dbReference>
<reference evidence="8" key="1">
    <citation type="submission" date="2020-10" db="EMBL/GenBank/DDBJ databases">
        <title>Genome sequence of the unusual species of purple photosynthetic bacteria, Phaeovibrio sulfidiphilus DSM 23193, type strain.</title>
        <authorList>
            <person name="Kyndt J.A."/>
            <person name="Meyer T.E."/>
        </authorList>
    </citation>
    <scope>NUCLEOTIDE SEQUENCE</scope>
    <source>
        <strain evidence="8">DSM 23193</strain>
    </source>
</reference>
<evidence type="ECO:0000256" key="2">
    <source>
        <dbReference type="ARBA" id="ARBA00022692"/>
    </source>
</evidence>
<evidence type="ECO:0000256" key="6">
    <source>
        <dbReference type="RuleBase" id="RU000320"/>
    </source>
</evidence>
<evidence type="ECO:0000313" key="9">
    <source>
        <dbReference type="Proteomes" id="UP000631034"/>
    </source>
</evidence>
<keyword evidence="5" id="KW-0830">Ubiquinone</keyword>
<accession>A0A8J6YLQ5</accession>
<feature type="transmembrane region" description="Helical" evidence="5">
    <location>
        <begin position="201"/>
        <end position="226"/>
    </location>
</feature>
<proteinExistence type="inferred from homology"/>